<comment type="caution">
    <text evidence="2">The sequence shown here is derived from an EMBL/GenBank/DDBJ whole genome shotgun (WGS) entry which is preliminary data.</text>
</comment>
<dbReference type="RefSeq" id="WP_106743065.1">
    <property type="nucleotide sequence ID" value="NZ_PXYY01000119.1"/>
</dbReference>
<evidence type="ECO:0000313" key="2">
    <source>
        <dbReference type="EMBL" id="PSJ79382.1"/>
    </source>
</evidence>
<keyword evidence="1" id="KW-0175">Coiled coil</keyword>
<feature type="coiled-coil region" evidence="1">
    <location>
        <begin position="159"/>
        <end position="186"/>
    </location>
</feature>
<dbReference type="Proteomes" id="UP000241868">
    <property type="component" value="Unassembled WGS sequence"/>
</dbReference>
<dbReference type="PANTHER" id="PTHR38693">
    <property type="entry name" value="UBIQUINONE BIOSYNTHESIS PROTEIN UBIJ"/>
    <property type="match status" value="1"/>
</dbReference>
<name>A0A2P7TXC5_9NEIS</name>
<keyword evidence="3" id="KW-1185">Reference proteome</keyword>
<gene>
    <name evidence="2" type="ORF">C7N83_12550</name>
</gene>
<dbReference type="InterPro" id="IPR038989">
    <property type="entry name" value="UbiJ"/>
</dbReference>
<dbReference type="AlphaFoldDB" id="A0A2P7TXC5"/>
<sequence length="189" mass="20769">MSALLPVINHLIRQNPEHQYDLAGFSGKTLSVQIAGFRLRGRISEKGFLEAATDAPDTEITFHNSAIQKILQGGQPGVGDIAIDGDLILGMSLLPIFGGLRYYANDDLSRIFGDAATGSIATRAAVISHTVRQIGKSIAEQISEFSREPESAVIDQTTLTAWMEEVDQLRDDVARLHARLDRLERDIWL</sequence>
<organism evidence="2 3">
    <name type="scientific">Neisseria iguanae</name>
    <dbReference type="NCBI Taxonomy" id="90242"/>
    <lineage>
        <taxon>Bacteria</taxon>
        <taxon>Pseudomonadati</taxon>
        <taxon>Pseudomonadota</taxon>
        <taxon>Betaproteobacteria</taxon>
        <taxon>Neisseriales</taxon>
        <taxon>Neisseriaceae</taxon>
        <taxon>Neisseria</taxon>
    </lineage>
</organism>
<protein>
    <submittedName>
        <fullName evidence="2">SCP2 domain-containing protein</fullName>
    </submittedName>
</protein>
<dbReference type="OrthoDB" id="8525483at2"/>
<evidence type="ECO:0000313" key="3">
    <source>
        <dbReference type="Proteomes" id="UP000241868"/>
    </source>
</evidence>
<dbReference type="GO" id="GO:0006744">
    <property type="term" value="P:ubiquinone biosynthetic process"/>
    <property type="evidence" value="ECO:0007669"/>
    <property type="project" value="InterPro"/>
</dbReference>
<accession>A0A2P7TXC5</accession>
<dbReference type="PANTHER" id="PTHR38693:SF1">
    <property type="entry name" value="UBIQUINONE BIOSYNTHESIS ACCESSORY FACTOR UBIJ"/>
    <property type="match status" value="1"/>
</dbReference>
<dbReference type="EMBL" id="PXYY01000119">
    <property type="protein sequence ID" value="PSJ79382.1"/>
    <property type="molecule type" value="Genomic_DNA"/>
</dbReference>
<proteinExistence type="predicted"/>
<reference evidence="2 3" key="1">
    <citation type="submission" date="2018-03" db="EMBL/GenBank/DDBJ databases">
        <title>Neisseria weixii sp. nov., isolated from the intestinal contents of Tibetan Plateau pika (Ochotona curzoniae) in Yushu, Qinghai Province, China.</title>
        <authorList>
            <person name="Gui Z."/>
        </authorList>
    </citation>
    <scope>NUCLEOTIDE SEQUENCE [LARGE SCALE GENOMIC DNA]</scope>
    <source>
        <strain evidence="2 3">ATCC 51483</strain>
    </source>
</reference>
<evidence type="ECO:0000256" key="1">
    <source>
        <dbReference type="SAM" id="Coils"/>
    </source>
</evidence>